<dbReference type="Pfam" id="PF00593">
    <property type="entry name" value="TonB_dep_Rec_b-barrel"/>
    <property type="match status" value="1"/>
</dbReference>
<evidence type="ECO:0000256" key="1">
    <source>
        <dbReference type="ARBA" id="ARBA00004571"/>
    </source>
</evidence>
<dbReference type="InterPro" id="IPR012910">
    <property type="entry name" value="Plug_dom"/>
</dbReference>
<comment type="subcellular location">
    <subcellularLocation>
        <location evidence="1 11">Cell outer membrane</location>
        <topology evidence="1 11">Multi-pass membrane protein</topology>
    </subcellularLocation>
</comment>
<gene>
    <name evidence="16" type="primary">hgpA_1</name>
    <name evidence="16" type="ORF">NCTC10359_01061</name>
</gene>
<sequence length="756" mass="83119">MKTPKLSILSLSMMSIMMTTTMTAQANEQGDELPHVTPHVVLEPVTISVSGVGRSLESGAGSITSISADEMRQIGATDMAGVVKYQPLVSAPKATKGSGNAWDSTGTTGYNIRGMDGNRVGLDVDGVELPDVSSKPDALANNDYGIGRDYIDPEMFREVRIQAGSTDARTDGLAGRVSFLTKQPSDYLRDGKSVAYGYKVGYDGADKSRSHAIHAAMGDEKWQSLVIYSRRDGKETQTNTHESLEPADWQSDAVLAKLRYLPNDTHEFGVVVDYYKKTGELVFDGQSASNLYPNGGTQNSNVERMRYGLDWVYTPSDIGIFDRLTTQTFYQTAKNGVNTHADYVSRGTTAQREWDTALHTDTYGIKWLADKWTDTGRWAHAIQYGMDVSTTDEKRPWTQMQTSSAGVVTTTKNNRMPSMQTDKFALHISDKITTDVKGRELTVAPQLRFVYQKHKPTDLTDYLPMTGISQAQVAQTVQSSTNDYLSPGLMLSYQLTPQMLGYAKYNRSARLPISSEKVGVYDGSNIYVRYAVLGNPKLKAETSDAFELGLKGQITDGVSVALSGFYNKYQDYIDYRALTSDELPTGFNLAYQVHNVADVDIWGGELGVKVDLGRFIKQSDGFSMVMGVGASNYAATNTTGERVAIDSVQPAKATLGFGYDDPNDKYGMGLTSSFVAGRRSDNGENFYRAGGYHVMDLATYWNINKNTRLNVGINNLFDKKYHDYATVSGMAMTDTAQIERASMPERNISASLAFSF</sequence>
<keyword evidence="4 11" id="KW-1134">Transmembrane beta strand</keyword>
<dbReference type="SUPFAM" id="SSF56935">
    <property type="entry name" value="Porins"/>
    <property type="match status" value="1"/>
</dbReference>
<keyword evidence="7 12" id="KW-0798">TonB box</keyword>
<evidence type="ECO:0000256" key="6">
    <source>
        <dbReference type="ARBA" id="ARBA00022729"/>
    </source>
</evidence>
<evidence type="ECO:0000256" key="8">
    <source>
        <dbReference type="ARBA" id="ARBA00023136"/>
    </source>
</evidence>
<protein>
    <submittedName>
        <fullName evidence="16">Heme-repressible hemoglobin-binding protein</fullName>
    </submittedName>
</protein>
<name>A0A378T8H4_MORLA</name>
<comment type="similarity">
    <text evidence="2">Belongs to the TonB-dependent receptor family. Hemoglobin/haptoglobin binding protein subfamily.</text>
</comment>
<evidence type="ECO:0000313" key="16">
    <source>
        <dbReference type="EMBL" id="STZ56447.1"/>
    </source>
</evidence>
<accession>A0A378T8H4</accession>
<dbReference type="Proteomes" id="UP000254437">
    <property type="component" value="Unassembled WGS sequence"/>
</dbReference>
<evidence type="ECO:0000259" key="14">
    <source>
        <dbReference type="Pfam" id="PF00593"/>
    </source>
</evidence>
<keyword evidence="5 11" id="KW-0812">Transmembrane</keyword>
<keyword evidence="3 11" id="KW-0813">Transport</keyword>
<evidence type="ECO:0000256" key="5">
    <source>
        <dbReference type="ARBA" id="ARBA00022692"/>
    </source>
</evidence>
<dbReference type="GO" id="GO:0044718">
    <property type="term" value="P:siderophore transmembrane transport"/>
    <property type="evidence" value="ECO:0007669"/>
    <property type="project" value="TreeGrafter"/>
</dbReference>
<keyword evidence="6 13" id="KW-0732">Signal</keyword>
<dbReference type="PANTHER" id="PTHR30069">
    <property type="entry name" value="TONB-DEPENDENT OUTER MEMBRANE RECEPTOR"/>
    <property type="match status" value="1"/>
</dbReference>
<dbReference type="InterPro" id="IPR036942">
    <property type="entry name" value="Beta-barrel_TonB_sf"/>
</dbReference>
<evidence type="ECO:0000256" key="12">
    <source>
        <dbReference type="RuleBase" id="RU003357"/>
    </source>
</evidence>
<dbReference type="InterPro" id="IPR037066">
    <property type="entry name" value="Plug_dom_sf"/>
</dbReference>
<dbReference type="InterPro" id="IPR000531">
    <property type="entry name" value="Beta-barrel_TonB"/>
</dbReference>
<feature type="chain" id="PRO_5016573385" evidence="13">
    <location>
        <begin position="27"/>
        <end position="756"/>
    </location>
</feature>
<dbReference type="Gene3D" id="2.170.130.10">
    <property type="entry name" value="TonB-dependent receptor, plug domain"/>
    <property type="match status" value="1"/>
</dbReference>
<dbReference type="Pfam" id="PF07715">
    <property type="entry name" value="Plug"/>
    <property type="match status" value="1"/>
</dbReference>
<reference evidence="16 17" key="1">
    <citation type="submission" date="2018-06" db="EMBL/GenBank/DDBJ databases">
        <authorList>
            <consortium name="Pathogen Informatics"/>
            <person name="Doyle S."/>
        </authorList>
    </citation>
    <scope>NUCLEOTIDE SEQUENCE [LARGE SCALE GENOMIC DNA]</scope>
    <source>
        <strain evidence="16 17">NCTC10359</strain>
    </source>
</reference>
<evidence type="ECO:0000256" key="2">
    <source>
        <dbReference type="ARBA" id="ARBA00008143"/>
    </source>
</evidence>
<evidence type="ECO:0000256" key="10">
    <source>
        <dbReference type="ARBA" id="ARBA00023237"/>
    </source>
</evidence>
<feature type="domain" description="TonB-dependent receptor-like beta-barrel" evidence="14">
    <location>
        <begin position="263"/>
        <end position="716"/>
    </location>
</feature>
<dbReference type="InterPro" id="IPR039426">
    <property type="entry name" value="TonB-dep_rcpt-like"/>
</dbReference>
<dbReference type="GO" id="GO:0009279">
    <property type="term" value="C:cell outer membrane"/>
    <property type="evidence" value="ECO:0007669"/>
    <property type="project" value="UniProtKB-SubCell"/>
</dbReference>
<evidence type="ECO:0000256" key="3">
    <source>
        <dbReference type="ARBA" id="ARBA00022448"/>
    </source>
</evidence>
<evidence type="ECO:0000256" key="9">
    <source>
        <dbReference type="ARBA" id="ARBA00023170"/>
    </source>
</evidence>
<evidence type="ECO:0000313" key="17">
    <source>
        <dbReference type="Proteomes" id="UP000254437"/>
    </source>
</evidence>
<dbReference type="EMBL" id="UGQU01000001">
    <property type="protein sequence ID" value="STZ56447.1"/>
    <property type="molecule type" value="Genomic_DNA"/>
</dbReference>
<keyword evidence="10 11" id="KW-0998">Cell outer membrane</keyword>
<feature type="domain" description="TonB-dependent receptor plug" evidence="15">
    <location>
        <begin position="57"/>
        <end position="171"/>
    </location>
</feature>
<keyword evidence="8 11" id="KW-0472">Membrane</keyword>
<proteinExistence type="inferred from homology"/>
<keyword evidence="9" id="KW-0675">Receptor</keyword>
<feature type="signal peptide" evidence="13">
    <location>
        <begin position="1"/>
        <end position="26"/>
    </location>
</feature>
<dbReference type="CDD" id="cd01347">
    <property type="entry name" value="ligand_gated_channel"/>
    <property type="match status" value="1"/>
</dbReference>
<dbReference type="PROSITE" id="PS52016">
    <property type="entry name" value="TONB_DEPENDENT_REC_3"/>
    <property type="match status" value="1"/>
</dbReference>
<evidence type="ECO:0000256" key="7">
    <source>
        <dbReference type="ARBA" id="ARBA00023077"/>
    </source>
</evidence>
<dbReference type="RefSeq" id="WP_181814373.1">
    <property type="nucleotide sequence ID" value="NZ_UGQU01000001.1"/>
</dbReference>
<dbReference type="GO" id="GO:0015344">
    <property type="term" value="F:siderophore uptake transmembrane transporter activity"/>
    <property type="evidence" value="ECO:0007669"/>
    <property type="project" value="TreeGrafter"/>
</dbReference>
<evidence type="ECO:0000259" key="15">
    <source>
        <dbReference type="Pfam" id="PF07715"/>
    </source>
</evidence>
<dbReference type="Gene3D" id="2.40.170.20">
    <property type="entry name" value="TonB-dependent receptor, beta-barrel domain"/>
    <property type="match status" value="1"/>
</dbReference>
<organism evidence="16 17">
    <name type="scientific">Moraxella lacunata</name>
    <dbReference type="NCBI Taxonomy" id="477"/>
    <lineage>
        <taxon>Bacteria</taxon>
        <taxon>Pseudomonadati</taxon>
        <taxon>Pseudomonadota</taxon>
        <taxon>Gammaproteobacteria</taxon>
        <taxon>Moraxellales</taxon>
        <taxon>Moraxellaceae</taxon>
        <taxon>Moraxella</taxon>
    </lineage>
</organism>
<evidence type="ECO:0000256" key="11">
    <source>
        <dbReference type="PROSITE-ProRule" id="PRU01360"/>
    </source>
</evidence>
<evidence type="ECO:0000256" key="4">
    <source>
        <dbReference type="ARBA" id="ARBA00022452"/>
    </source>
</evidence>
<evidence type="ECO:0000256" key="13">
    <source>
        <dbReference type="SAM" id="SignalP"/>
    </source>
</evidence>
<dbReference type="AlphaFoldDB" id="A0A378T8H4"/>
<dbReference type="PANTHER" id="PTHR30069:SF29">
    <property type="entry name" value="HEMOGLOBIN AND HEMOGLOBIN-HAPTOGLOBIN-BINDING PROTEIN 1-RELATED"/>
    <property type="match status" value="1"/>
</dbReference>